<name>A0A9N9XLF4_PHYSR</name>
<keyword evidence="3" id="KW-0677">Repeat</keyword>
<dbReference type="FunFam" id="3.30.160.60:FF:000446">
    <property type="entry name" value="Zinc finger protein"/>
    <property type="match status" value="1"/>
</dbReference>
<evidence type="ECO:0000313" key="11">
    <source>
        <dbReference type="Proteomes" id="UP001153712"/>
    </source>
</evidence>
<dbReference type="OrthoDB" id="427030at2759"/>
<dbReference type="InterPro" id="IPR036236">
    <property type="entry name" value="Znf_C2H2_sf"/>
</dbReference>
<reference evidence="10" key="1">
    <citation type="submission" date="2022-01" db="EMBL/GenBank/DDBJ databases">
        <authorList>
            <person name="King R."/>
        </authorList>
    </citation>
    <scope>NUCLEOTIDE SEQUENCE</scope>
</reference>
<dbReference type="PROSITE" id="PS50157">
    <property type="entry name" value="ZINC_FINGER_C2H2_2"/>
    <property type="match status" value="5"/>
</dbReference>
<organism evidence="10 11">
    <name type="scientific">Phyllotreta striolata</name>
    <name type="common">Striped flea beetle</name>
    <name type="synonym">Crioceris striolata</name>
    <dbReference type="NCBI Taxonomy" id="444603"/>
    <lineage>
        <taxon>Eukaryota</taxon>
        <taxon>Metazoa</taxon>
        <taxon>Ecdysozoa</taxon>
        <taxon>Arthropoda</taxon>
        <taxon>Hexapoda</taxon>
        <taxon>Insecta</taxon>
        <taxon>Pterygota</taxon>
        <taxon>Neoptera</taxon>
        <taxon>Endopterygota</taxon>
        <taxon>Coleoptera</taxon>
        <taxon>Polyphaga</taxon>
        <taxon>Cucujiformia</taxon>
        <taxon>Chrysomeloidea</taxon>
        <taxon>Chrysomelidae</taxon>
        <taxon>Galerucinae</taxon>
        <taxon>Alticini</taxon>
        <taxon>Phyllotreta</taxon>
    </lineage>
</organism>
<dbReference type="InterPro" id="IPR013087">
    <property type="entry name" value="Znf_C2H2_type"/>
</dbReference>
<accession>A0A9N9XLF4</accession>
<comment type="subcellular location">
    <subcellularLocation>
        <location evidence="1">Nucleus</location>
    </subcellularLocation>
</comment>
<dbReference type="GO" id="GO:0010468">
    <property type="term" value="P:regulation of gene expression"/>
    <property type="evidence" value="ECO:0007669"/>
    <property type="project" value="TreeGrafter"/>
</dbReference>
<keyword evidence="2" id="KW-0479">Metal-binding</keyword>
<protein>
    <recommendedName>
        <fullName evidence="9">C2H2-type domain-containing protein</fullName>
    </recommendedName>
</protein>
<dbReference type="PANTHER" id="PTHR16515">
    <property type="entry name" value="PR DOMAIN ZINC FINGER PROTEIN"/>
    <property type="match status" value="1"/>
</dbReference>
<dbReference type="PANTHER" id="PTHR16515:SF49">
    <property type="entry name" value="GASTRULA ZINC FINGER PROTEIN XLCGF49.1-LIKE-RELATED"/>
    <property type="match status" value="1"/>
</dbReference>
<feature type="domain" description="C2H2-type" evidence="9">
    <location>
        <begin position="152"/>
        <end position="179"/>
    </location>
</feature>
<dbReference type="Pfam" id="PF00096">
    <property type="entry name" value="zf-C2H2"/>
    <property type="match status" value="3"/>
</dbReference>
<evidence type="ECO:0000256" key="3">
    <source>
        <dbReference type="ARBA" id="ARBA00022737"/>
    </source>
</evidence>
<evidence type="ECO:0000256" key="5">
    <source>
        <dbReference type="ARBA" id="ARBA00022833"/>
    </source>
</evidence>
<dbReference type="Gene3D" id="3.30.160.60">
    <property type="entry name" value="Classic Zinc Finger"/>
    <property type="match status" value="5"/>
</dbReference>
<dbReference type="InterPro" id="IPR050331">
    <property type="entry name" value="Zinc_finger"/>
</dbReference>
<keyword evidence="5" id="KW-0862">Zinc</keyword>
<evidence type="ECO:0000256" key="4">
    <source>
        <dbReference type="ARBA" id="ARBA00022771"/>
    </source>
</evidence>
<feature type="domain" description="C2H2-type" evidence="9">
    <location>
        <begin position="68"/>
        <end position="95"/>
    </location>
</feature>
<dbReference type="PROSITE" id="PS00028">
    <property type="entry name" value="ZINC_FINGER_C2H2_1"/>
    <property type="match status" value="5"/>
</dbReference>
<evidence type="ECO:0000256" key="6">
    <source>
        <dbReference type="ARBA" id="ARBA00023125"/>
    </source>
</evidence>
<evidence type="ECO:0000259" key="9">
    <source>
        <dbReference type="PROSITE" id="PS50157"/>
    </source>
</evidence>
<dbReference type="AlphaFoldDB" id="A0A9N9XLF4"/>
<dbReference type="GO" id="GO:0008270">
    <property type="term" value="F:zinc ion binding"/>
    <property type="evidence" value="ECO:0007669"/>
    <property type="project" value="UniProtKB-KW"/>
</dbReference>
<dbReference type="Proteomes" id="UP001153712">
    <property type="component" value="Chromosome 13"/>
</dbReference>
<keyword evidence="6" id="KW-0238">DNA-binding</keyword>
<evidence type="ECO:0000256" key="8">
    <source>
        <dbReference type="PROSITE-ProRule" id="PRU00042"/>
    </source>
</evidence>
<feature type="domain" description="C2H2-type" evidence="9">
    <location>
        <begin position="207"/>
        <end position="235"/>
    </location>
</feature>
<keyword evidence="4 8" id="KW-0863">Zinc-finger</keyword>
<evidence type="ECO:0000313" key="10">
    <source>
        <dbReference type="EMBL" id="CAG9857104.1"/>
    </source>
</evidence>
<dbReference type="GO" id="GO:0005634">
    <property type="term" value="C:nucleus"/>
    <property type="evidence" value="ECO:0007669"/>
    <property type="project" value="UniProtKB-SubCell"/>
</dbReference>
<evidence type="ECO:0000256" key="2">
    <source>
        <dbReference type="ARBA" id="ARBA00022723"/>
    </source>
</evidence>
<dbReference type="SMART" id="SM00355">
    <property type="entry name" value="ZnF_C2H2"/>
    <property type="match status" value="6"/>
</dbReference>
<gene>
    <name evidence="10" type="ORF">PHYEVI_LOCUS3515</name>
</gene>
<keyword evidence="7" id="KW-0539">Nucleus</keyword>
<keyword evidence="11" id="KW-1185">Reference proteome</keyword>
<feature type="domain" description="C2H2-type" evidence="9">
    <location>
        <begin position="96"/>
        <end position="123"/>
    </location>
</feature>
<dbReference type="GO" id="GO:0003677">
    <property type="term" value="F:DNA binding"/>
    <property type="evidence" value="ECO:0007669"/>
    <property type="project" value="UniProtKB-KW"/>
</dbReference>
<sequence>MYRPNSMFYQHSIFSEIKTENDGYSFNTVKMSDSSDESFREDLSAPKPIINQVTERAVSNDSKKSKQQKCNVCGKTLSSASSYYVHMKKHSNNKPYHCTHCDASFCRKPYLEVHLRTHTGEKPFECDICQKKFTQKSSLNTHKRSHTGLRPFACEVCFKRFSVKSYLVAHRWSHAASNGIACGLCSTTFHNKSSYMCHMQSHNTAGFKCNSCHKIFAKESFLIRHKTRVHNKSLRD</sequence>
<dbReference type="FunFam" id="3.30.160.60:FF:000534">
    <property type="entry name" value="zinc finger protein 674"/>
    <property type="match status" value="1"/>
</dbReference>
<evidence type="ECO:0000256" key="1">
    <source>
        <dbReference type="ARBA" id="ARBA00004123"/>
    </source>
</evidence>
<dbReference type="EMBL" id="OU900106">
    <property type="protein sequence ID" value="CAG9857104.1"/>
    <property type="molecule type" value="Genomic_DNA"/>
</dbReference>
<proteinExistence type="predicted"/>
<dbReference type="FunFam" id="3.30.160.60:FF:000557">
    <property type="entry name" value="zinc finger and SCAN domain-containing protein 29"/>
    <property type="match status" value="1"/>
</dbReference>
<dbReference type="SUPFAM" id="SSF57667">
    <property type="entry name" value="beta-beta-alpha zinc fingers"/>
    <property type="match status" value="3"/>
</dbReference>
<evidence type="ECO:0000256" key="7">
    <source>
        <dbReference type="ARBA" id="ARBA00023242"/>
    </source>
</evidence>
<feature type="domain" description="C2H2-type" evidence="9">
    <location>
        <begin position="124"/>
        <end position="151"/>
    </location>
</feature>